<keyword evidence="5 11" id="KW-0004">4Fe-4S</keyword>
<dbReference type="PROSITE" id="PS51379">
    <property type="entry name" value="4FE4S_FER_2"/>
    <property type="match status" value="2"/>
</dbReference>
<keyword evidence="8 11" id="KW-0249">Electron transport</keyword>
<evidence type="ECO:0000313" key="14">
    <source>
        <dbReference type="Proteomes" id="UP000182569"/>
    </source>
</evidence>
<accession>A0A1J0GDY8</accession>
<keyword evidence="9 11" id="KW-0408">Iron</keyword>
<dbReference type="RefSeq" id="WP_071611800.1">
    <property type="nucleotide sequence ID" value="NZ_CP015756.1"/>
</dbReference>
<comment type="cofactor">
    <cofactor evidence="1 11">
        <name>[4Fe-4S] cluster</name>
        <dbReference type="ChEBI" id="CHEBI:49883"/>
    </cofactor>
</comment>
<evidence type="ECO:0000256" key="8">
    <source>
        <dbReference type="ARBA" id="ARBA00022982"/>
    </source>
</evidence>
<feature type="domain" description="4Fe-4S ferredoxin-type" evidence="12">
    <location>
        <begin position="29"/>
        <end position="56"/>
    </location>
</feature>
<evidence type="ECO:0000256" key="1">
    <source>
        <dbReference type="ARBA" id="ARBA00001966"/>
    </source>
</evidence>
<dbReference type="KEGG" id="ceu:A7L45_05220"/>
<sequence length="56" mass="5588">MSYKITDACVSCGACEPECPVNAISQGDSQFVIDADTCIDCGACAGVCPTGAPVEA</sequence>
<evidence type="ECO:0000256" key="11">
    <source>
        <dbReference type="RuleBase" id="RU365098"/>
    </source>
</evidence>
<dbReference type="FunFam" id="3.30.70.20:FF:000045">
    <property type="entry name" value="Ferredoxin, 4Fe-4S"/>
    <property type="match status" value="1"/>
</dbReference>
<dbReference type="InterPro" id="IPR000813">
    <property type="entry name" value="7Fe_ferredoxin"/>
</dbReference>
<dbReference type="InterPro" id="IPR017900">
    <property type="entry name" value="4Fe4S_Fe_S_CS"/>
</dbReference>
<keyword evidence="10 11" id="KW-0411">Iron-sulfur</keyword>
<name>A0A1J0GDY8_9CLOT</name>
<keyword evidence="14" id="KW-1185">Reference proteome</keyword>
<evidence type="ECO:0000256" key="7">
    <source>
        <dbReference type="ARBA" id="ARBA00022737"/>
    </source>
</evidence>
<evidence type="ECO:0000256" key="9">
    <source>
        <dbReference type="ARBA" id="ARBA00023004"/>
    </source>
</evidence>
<dbReference type="GO" id="GO:0046872">
    <property type="term" value="F:metal ion binding"/>
    <property type="evidence" value="ECO:0007669"/>
    <property type="project" value="UniProtKB-UniRule"/>
</dbReference>
<evidence type="ECO:0000256" key="6">
    <source>
        <dbReference type="ARBA" id="ARBA00022723"/>
    </source>
</evidence>
<dbReference type="PROSITE" id="PS00198">
    <property type="entry name" value="4FE4S_FER_1"/>
    <property type="match status" value="1"/>
</dbReference>
<proteinExistence type="predicted"/>
<dbReference type="GO" id="GO:0009055">
    <property type="term" value="F:electron transfer activity"/>
    <property type="evidence" value="ECO:0007669"/>
    <property type="project" value="UniProtKB-UniRule"/>
</dbReference>
<protein>
    <recommendedName>
        <fullName evidence="3 11">Ferredoxin</fullName>
    </recommendedName>
</protein>
<dbReference type="GeneID" id="83591851"/>
<evidence type="ECO:0000256" key="4">
    <source>
        <dbReference type="ARBA" id="ARBA00022448"/>
    </source>
</evidence>
<evidence type="ECO:0000256" key="10">
    <source>
        <dbReference type="ARBA" id="ARBA00023014"/>
    </source>
</evidence>
<dbReference type="PANTHER" id="PTHR24960">
    <property type="entry name" value="PHOTOSYSTEM I IRON-SULFUR CENTER-RELATED"/>
    <property type="match status" value="1"/>
</dbReference>
<evidence type="ECO:0000256" key="3">
    <source>
        <dbReference type="ARBA" id="ARBA00013529"/>
    </source>
</evidence>
<evidence type="ECO:0000313" key="13">
    <source>
        <dbReference type="EMBL" id="APC39507.1"/>
    </source>
</evidence>
<dbReference type="STRING" id="1552.A7L45_05220"/>
<dbReference type="InterPro" id="IPR017896">
    <property type="entry name" value="4Fe4S_Fe-S-bd"/>
</dbReference>
<dbReference type="PRINTS" id="PR00354">
    <property type="entry name" value="7FE8SFRDOXIN"/>
</dbReference>
<dbReference type="Pfam" id="PF12838">
    <property type="entry name" value="Fer4_7"/>
    <property type="match status" value="1"/>
</dbReference>
<dbReference type="OrthoDB" id="9803397at2"/>
<dbReference type="SUPFAM" id="SSF54862">
    <property type="entry name" value="4Fe-4S ferredoxins"/>
    <property type="match status" value="1"/>
</dbReference>
<dbReference type="GO" id="GO:0051539">
    <property type="term" value="F:4 iron, 4 sulfur cluster binding"/>
    <property type="evidence" value="ECO:0007669"/>
    <property type="project" value="UniProtKB-UniRule"/>
</dbReference>
<evidence type="ECO:0000256" key="5">
    <source>
        <dbReference type="ARBA" id="ARBA00022485"/>
    </source>
</evidence>
<dbReference type="PANTHER" id="PTHR24960:SF79">
    <property type="entry name" value="PHOTOSYSTEM I IRON-SULFUR CENTER"/>
    <property type="match status" value="1"/>
</dbReference>
<reference evidence="14" key="1">
    <citation type="journal article" date="2016" name="Front. Microbiol.">
        <title>Complete Genome Sequence of Clostridium estertheticum DSM 8809, a Microbe Identified in Spoiled Vacuum Packed Beef.</title>
        <authorList>
            <person name="Yu Z."/>
            <person name="Gunn L."/>
            <person name="Brennan E."/>
            <person name="Reid R."/>
            <person name="Wall P.G."/>
            <person name="Gaora O.P."/>
            <person name="Hurley D."/>
            <person name="Bolton D."/>
            <person name="Fanning S."/>
        </authorList>
    </citation>
    <scope>NUCLEOTIDE SEQUENCE [LARGE SCALE GENOMIC DNA]</scope>
    <source>
        <strain evidence="14">DSM 8809</strain>
    </source>
</reference>
<evidence type="ECO:0000259" key="12">
    <source>
        <dbReference type="PROSITE" id="PS51379"/>
    </source>
</evidence>
<comment type="function">
    <text evidence="2 11">Ferredoxins are iron-sulfur proteins that transfer electrons in a wide variety of metabolic reactions.</text>
</comment>
<dbReference type="AlphaFoldDB" id="A0A1J0GDY8"/>
<keyword evidence="6 11" id="KW-0479">Metal-binding</keyword>
<dbReference type="InterPro" id="IPR050157">
    <property type="entry name" value="PSI_iron-sulfur_center"/>
</dbReference>
<dbReference type="Gene3D" id="3.30.70.20">
    <property type="match status" value="1"/>
</dbReference>
<keyword evidence="7" id="KW-0677">Repeat</keyword>
<dbReference type="GO" id="GO:0005737">
    <property type="term" value="C:cytoplasm"/>
    <property type="evidence" value="ECO:0007669"/>
    <property type="project" value="TreeGrafter"/>
</dbReference>
<organism evidence="13 14">
    <name type="scientific">Clostridium estertheticum subsp. estertheticum</name>
    <dbReference type="NCBI Taxonomy" id="1552"/>
    <lineage>
        <taxon>Bacteria</taxon>
        <taxon>Bacillati</taxon>
        <taxon>Bacillota</taxon>
        <taxon>Clostridia</taxon>
        <taxon>Eubacteriales</taxon>
        <taxon>Clostridiaceae</taxon>
        <taxon>Clostridium</taxon>
    </lineage>
</organism>
<feature type="domain" description="4Fe-4S ferredoxin-type" evidence="12">
    <location>
        <begin position="1"/>
        <end position="28"/>
    </location>
</feature>
<evidence type="ECO:0000256" key="2">
    <source>
        <dbReference type="ARBA" id="ARBA00003532"/>
    </source>
</evidence>
<dbReference type="Proteomes" id="UP000182569">
    <property type="component" value="Chromosome"/>
</dbReference>
<keyword evidence="4 11" id="KW-0813">Transport</keyword>
<dbReference type="EMBL" id="CP015756">
    <property type="protein sequence ID" value="APC39507.1"/>
    <property type="molecule type" value="Genomic_DNA"/>
</dbReference>
<gene>
    <name evidence="13" type="ORF">A7L45_05220</name>
</gene>